<gene>
    <name evidence="2" type="ORF">GWI33_008713</name>
</gene>
<evidence type="ECO:0000256" key="1">
    <source>
        <dbReference type="SAM" id="MobiDB-lite"/>
    </source>
</evidence>
<dbReference type="AlphaFoldDB" id="A0A834MH64"/>
<evidence type="ECO:0000313" key="2">
    <source>
        <dbReference type="EMBL" id="KAF7278219.1"/>
    </source>
</evidence>
<reference evidence="2" key="1">
    <citation type="submission" date="2020-08" db="EMBL/GenBank/DDBJ databases">
        <title>Genome sequencing and assembly of the red palm weevil Rhynchophorus ferrugineus.</title>
        <authorList>
            <person name="Dias G.B."/>
            <person name="Bergman C.M."/>
            <person name="Manee M."/>
        </authorList>
    </citation>
    <scope>NUCLEOTIDE SEQUENCE</scope>
    <source>
        <strain evidence="2">AA-2017</strain>
        <tissue evidence="2">Whole larva</tissue>
    </source>
</reference>
<feature type="region of interest" description="Disordered" evidence="1">
    <location>
        <begin position="133"/>
        <end position="153"/>
    </location>
</feature>
<dbReference type="Proteomes" id="UP000625711">
    <property type="component" value="Unassembled WGS sequence"/>
</dbReference>
<accession>A0A834MH64</accession>
<organism evidence="2 3">
    <name type="scientific">Rhynchophorus ferrugineus</name>
    <name type="common">Red palm weevil</name>
    <name type="synonym">Curculio ferrugineus</name>
    <dbReference type="NCBI Taxonomy" id="354439"/>
    <lineage>
        <taxon>Eukaryota</taxon>
        <taxon>Metazoa</taxon>
        <taxon>Ecdysozoa</taxon>
        <taxon>Arthropoda</taxon>
        <taxon>Hexapoda</taxon>
        <taxon>Insecta</taxon>
        <taxon>Pterygota</taxon>
        <taxon>Neoptera</taxon>
        <taxon>Endopterygota</taxon>
        <taxon>Coleoptera</taxon>
        <taxon>Polyphaga</taxon>
        <taxon>Cucujiformia</taxon>
        <taxon>Curculionidae</taxon>
        <taxon>Dryophthorinae</taxon>
        <taxon>Rhynchophorus</taxon>
    </lineage>
</organism>
<name>A0A834MH64_RHYFE</name>
<keyword evidence="3" id="KW-1185">Reference proteome</keyword>
<protein>
    <submittedName>
        <fullName evidence="2">Uncharacterized protein</fullName>
    </submittedName>
</protein>
<sequence length="174" mass="18429">MPRCCDTDSSTHNDLIENRKRAAVAVLRDASPEYSSYYPLISHNSAAPRSFVTKRRIQQTVSHRPPGNGGRTVLNNAGERGAHNVPKLQRVLNGAGAIINEQTEGPMYSPRLERINLGVNWTVLLLIPAGETVSDQRTGGSGEPAGNGNAWAPVRGKGSGSVVGIAIVGGVPLN</sequence>
<dbReference type="EMBL" id="JAACXV010000405">
    <property type="protein sequence ID" value="KAF7278219.1"/>
    <property type="molecule type" value="Genomic_DNA"/>
</dbReference>
<comment type="caution">
    <text evidence="2">The sequence shown here is derived from an EMBL/GenBank/DDBJ whole genome shotgun (WGS) entry which is preliminary data.</text>
</comment>
<proteinExistence type="predicted"/>
<evidence type="ECO:0000313" key="3">
    <source>
        <dbReference type="Proteomes" id="UP000625711"/>
    </source>
</evidence>